<dbReference type="EMBL" id="CP002116">
    <property type="protein sequence ID" value="ADK81104.1"/>
    <property type="molecule type" value="Genomic_DNA"/>
</dbReference>
<name>E1R1G3_SEDSS</name>
<protein>
    <submittedName>
        <fullName evidence="1">Uncharacterized protein</fullName>
    </submittedName>
</protein>
<evidence type="ECO:0000313" key="2">
    <source>
        <dbReference type="Proteomes" id="UP000002318"/>
    </source>
</evidence>
<sequence length="59" mass="6734">MSTMISADCKDQRVADSIRWLLYELEKAKDGEVVVSFFVKSGKVRGVEKVVRDKSIKQE</sequence>
<accession>E1R1G3</accession>
<keyword evidence="2" id="KW-1185">Reference proteome</keyword>
<proteinExistence type="predicted"/>
<dbReference type="HOGENOM" id="CLU_2958490_0_0_12"/>
<organism evidence="1 2">
    <name type="scientific">Sediminispirochaeta smaragdinae (strain DSM 11293 / JCM 15392 / SEBR 4228)</name>
    <name type="common">Spirochaeta smaragdinae</name>
    <dbReference type="NCBI Taxonomy" id="573413"/>
    <lineage>
        <taxon>Bacteria</taxon>
        <taxon>Pseudomonadati</taxon>
        <taxon>Spirochaetota</taxon>
        <taxon>Spirochaetia</taxon>
        <taxon>Spirochaetales</taxon>
        <taxon>Spirochaetaceae</taxon>
        <taxon>Sediminispirochaeta</taxon>
    </lineage>
</organism>
<dbReference type="KEGG" id="ssm:Spirs_1982"/>
<gene>
    <name evidence="1" type="ordered locus">Spirs_1982</name>
</gene>
<evidence type="ECO:0000313" key="1">
    <source>
        <dbReference type="EMBL" id="ADK81104.1"/>
    </source>
</evidence>
<dbReference type="STRING" id="573413.Spirs_1982"/>
<dbReference type="Proteomes" id="UP000002318">
    <property type="component" value="Chromosome"/>
</dbReference>
<dbReference type="RefSeq" id="WP_013254568.1">
    <property type="nucleotide sequence ID" value="NC_014364.1"/>
</dbReference>
<reference evidence="1 2" key="1">
    <citation type="journal article" date="2010" name="Stand. Genomic Sci.">
        <title>Complete genome sequence of Spirochaeta smaragdinae type strain (SEBR 4228).</title>
        <authorList>
            <person name="Mavromatis K."/>
            <person name="Yasawong M."/>
            <person name="Chertkov O."/>
            <person name="Lapidus A."/>
            <person name="Lucas S."/>
            <person name="Nolan M."/>
            <person name="Del Rio T.G."/>
            <person name="Tice H."/>
            <person name="Cheng J.F."/>
            <person name="Pitluck S."/>
            <person name="Liolios K."/>
            <person name="Ivanova N."/>
            <person name="Tapia R."/>
            <person name="Han C."/>
            <person name="Bruce D."/>
            <person name="Goodwin L."/>
            <person name="Pati A."/>
            <person name="Chen A."/>
            <person name="Palaniappan K."/>
            <person name="Land M."/>
            <person name="Hauser L."/>
            <person name="Chang Y.J."/>
            <person name="Jeffries C.D."/>
            <person name="Detter J.C."/>
            <person name="Rohde M."/>
            <person name="Brambilla E."/>
            <person name="Spring S."/>
            <person name="Goker M."/>
            <person name="Sikorski J."/>
            <person name="Woyke T."/>
            <person name="Bristow J."/>
            <person name="Eisen J.A."/>
            <person name="Markowitz V."/>
            <person name="Hugenholtz P."/>
            <person name="Klenk H.P."/>
            <person name="Kyrpides N.C."/>
        </authorList>
    </citation>
    <scope>NUCLEOTIDE SEQUENCE [LARGE SCALE GENOMIC DNA]</scope>
    <source>
        <strain evidence="2">DSM 11293 / JCM 15392 / SEBR 4228</strain>
    </source>
</reference>
<dbReference type="AlphaFoldDB" id="E1R1G3"/>